<dbReference type="PANTHER" id="PTHR43163:SF6">
    <property type="entry name" value="DIPEPTIDE TRANSPORT SYSTEM PERMEASE PROTEIN DPPB-RELATED"/>
    <property type="match status" value="1"/>
</dbReference>
<accession>A0ABS5ESD9</accession>
<dbReference type="PANTHER" id="PTHR43163">
    <property type="entry name" value="DIPEPTIDE TRANSPORT SYSTEM PERMEASE PROTEIN DPPB-RELATED"/>
    <property type="match status" value="1"/>
</dbReference>
<keyword evidence="4 7" id="KW-0812">Transmembrane</keyword>
<feature type="domain" description="ABC transmembrane type-1" evidence="8">
    <location>
        <begin position="95"/>
        <end position="305"/>
    </location>
</feature>
<dbReference type="PROSITE" id="PS50928">
    <property type="entry name" value="ABC_TM1"/>
    <property type="match status" value="1"/>
</dbReference>
<evidence type="ECO:0000313" key="10">
    <source>
        <dbReference type="Proteomes" id="UP001196870"/>
    </source>
</evidence>
<dbReference type="Proteomes" id="UP001196870">
    <property type="component" value="Unassembled WGS sequence"/>
</dbReference>
<feature type="transmembrane region" description="Helical" evidence="7">
    <location>
        <begin position="12"/>
        <end position="30"/>
    </location>
</feature>
<evidence type="ECO:0000256" key="2">
    <source>
        <dbReference type="ARBA" id="ARBA00022448"/>
    </source>
</evidence>
<dbReference type="Pfam" id="PF19300">
    <property type="entry name" value="BPD_transp_1_N"/>
    <property type="match status" value="1"/>
</dbReference>
<evidence type="ECO:0000256" key="6">
    <source>
        <dbReference type="ARBA" id="ARBA00023136"/>
    </source>
</evidence>
<keyword evidence="2 7" id="KW-0813">Transport</keyword>
<dbReference type="Gene3D" id="1.10.3720.10">
    <property type="entry name" value="MetI-like"/>
    <property type="match status" value="1"/>
</dbReference>
<dbReference type="Pfam" id="PF00528">
    <property type="entry name" value="BPD_transp_1"/>
    <property type="match status" value="1"/>
</dbReference>
<gene>
    <name evidence="9" type="ORF">GXW71_02490</name>
</gene>
<feature type="transmembrane region" description="Helical" evidence="7">
    <location>
        <begin position="134"/>
        <end position="158"/>
    </location>
</feature>
<evidence type="ECO:0000256" key="3">
    <source>
        <dbReference type="ARBA" id="ARBA00022475"/>
    </source>
</evidence>
<comment type="caution">
    <text evidence="9">The sequence shown here is derived from an EMBL/GenBank/DDBJ whole genome shotgun (WGS) entry which is preliminary data.</text>
</comment>
<evidence type="ECO:0000259" key="8">
    <source>
        <dbReference type="PROSITE" id="PS50928"/>
    </source>
</evidence>
<feature type="transmembrane region" description="Helical" evidence="7">
    <location>
        <begin position="284"/>
        <end position="308"/>
    </location>
</feature>
<dbReference type="SUPFAM" id="SSF161098">
    <property type="entry name" value="MetI-like"/>
    <property type="match status" value="1"/>
</dbReference>
<dbReference type="RefSeq" id="WP_367615798.1">
    <property type="nucleotide sequence ID" value="NZ_JAAGBB010000002.1"/>
</dbReference>
<dbReference type="CDD" id="cd06261">
    <property type="entry name" value="TM_PBP2"/>
    <property type="match status" value="1"/>
</dbReference>
<protein>
    <submittedName>
        <fullName evidence="9">ABC transporter permease</fullName>
    </submittedName>
</protein>
<keyword evidence="6 7" id="KW-0472">Membrane</keyword>
<dbReference type="InterPro" id="IPR045621">
    <property type="entry name" value="BPD_transp_1_N"/>
</dbReference>
<feature type="transmembrane region" description="Helical" evidence="7">
    <location>
        <begin position="236"/>
        <end position="264"/>
    </location>
</feature>
<keyword evidence="5 7" id="KW-1133">Transmembrane helix</keyword>
<sequence>MTAYILRRMLSVVAVVWAMTVLVFCIVHLLPGSVAHMILGEFATDDAIRLLEARLGLNDPLATQYWRWFSGLLRGDFGLSLTMERPAGPIILEALGRSAILAGISIVLVATIGIALGIHSAVNKGSPSDHALTLAQYFFIAVPEFFWCILAILLFAAWLGWLPATGYTPLAEGGLLGWGRHLVLPVATLVLGLIAHVSRMVRSSMLEALDSQYVLAARAKGLAERIVLYRHALPNALLPAITVLAVDVGLLIGGIVVVETVFAYPGLGRMLVYAIDNQDLPLMMGGMIVVTCVYALANLAADILYAVLNPRIRYGGAAT</sequence>
<dbReference type="InterPro" id="IPR000515">
    <property type="entry name" value="MetI-like"/>
</dbReference>
<proteinExistence type="inferred from homology"/>
<dbReference type="EMBL" id="JAAGBB010000002">
    <property type="protein sequence ID" value="MBR0663215.1"/>
    <property type="molecule type" value="Genomic_DNA"/>
</dbReference>
<reference evidence="10" key="1">
    <citation type="journal article" date="2021" name="Syst. Appl. Microbiol.">
        <title>Roseomonas hellenica sp. nov., isolated from roots of wild-growing Alkanna tinctoria.</title>
        <authorList>
            <person name="Rat A."/>
            <person name="Naranjo H.D."/>
            <person name="Lebbe L."/>
            <person name="Cnockaert M."/>
            <person name="Krigas N."/>
            <person name="Grigoriadou K."/>
            <person name="Maloupa E."/>
            <person name="Willems A."/>
        </authorList>
    </citation>
    <scope>NUCLEOTIDE SEQUENCE [LARGE SCALE GENOMIC DNA]</scope>
    <source>
        <strain evidence="10">LMG 31523</strain>
    </source>
</reference>
<evidence type="ECO:0000256" key="5">
    <source>
        <dbReference type="ARBA" id="ARBA00022989"/>
    </source>
</evidence>
<organism evidence="9 10">
    <name type="scientific">Plastoroseomonas hellenica</name>
    <dbReference type="NCBI Taxonomy" id="2687306"/>
    <lineage>
        <taxon>Bacteria</taxon>
        <taxon>Pseudomonadati</taxon>
        <taxon>Pseudomonadota</taxon>
        <taxon>Alphaproteobacteria</taxon>
        <taxon>Acetobacterales</taxon>
        <taxon>Acetobacteraceae</taxon>
        <taxon>Plastoroseomonas</taxon>
    </lineage>
</organism>
<comment type="subcellular location">
    <subcellularLocation>
        <location evidence="1 7">Cell membrane</location>
        <topology evidence="1 7">Multi-pass membrane protein</topology>
    </subcellularLocation>
</comment>
<dbReference type="InterPro" id="IPR035906">
    <property type="entry name" value="MetI-like_sf"/>
</dbReference>
<evidence type="ECO:0000313" key="9">
    <source>
        <dbReference type="EMBL" id="MBR0663215.1"/>
    </source>
</evidence>
<evidence type="ECO:0000256" key="4">
    <source>
        <dbReference type="ARBA" id="ARBA00022692"/>
    </source>
</evidence>
<keyword evidence="10" id="KW-1185">Reference proteome</keyword>
<name>A0ABS5ESD9_9PROT</name>
<feature type="transmembrane region" description="Helical" evidence="7">
    <location>
        <begin position="178"/>
        <end position="197"/>
    </location>
</feature>
<keyword evidence="3" id="KW-1003">Cell membrane</keyword>
<evidence type="ECO:0000256" key="7">
    <source>
        <dbReference type="RuleBase" id="RU363032"/>
    </source>
</evidence>
<evidence type="ECO:0000256" key="1">
    <source>
        <dbReference type="ARBA" id="ARBA00004651"/>
    </source>
</evidence>
<feature type="transmembrane region" description="Helical" evidence="7">
    <location>
        <begin position="99"/>
        <end position="122"/>
    </location>
</feature>
<comment type="similarity">
    <text evidence="7">Belongs to the binding-protein-dependent transport system permease family.</text>
</comment>